<proteinExistence type="predicted"/>
<evidence type="ECO:0000313" key="1">
    <source>
        <dbReference type="EMBL" id="TDC45249.1"/>
    </source>
</evidence>
<evidence type="ECO:0000313" key="2">
    <source>
        <dbReference type="Proteomes" id="UP000295621"/>
    </source>
</evidence>
<dbReference type="RefSeq" id="WP_131989025.1">
    <property type="nucleotide sequence ID" value="NZ_SMKL01000153.1"/>
</dbReference>
<keyword evidence="2" id="KW-1185">Reference proteome</keyword>
<gene>
    <name evidence="1" type="ORF">E1212_29085</name>
</gene>
<dbReference type="Proteomes" id="UP000295621">
    <property type="component" value="Unassembled WGS sequence"/>
</dbReference>
<dbReference type="OrthoDB" id="3428371at2"/>
<dbReference type="EMBL" id="SMKL01000153">
    <property type="protein sequence ID" value="TDC45249.1"/>
    <property type="molecule type" value="Genomic_DNA"/>
</dbReference>
<sequence length="134" mass="14997">MAYEFNSLLGRLVGYRLYSVQFVADYVQLWFDNDPTRDVPVLTCDVLPTVILGDRQVVPNQTGWTDALVALIGQDVAATHEAIGAGVRLDLSIGSIQLRPTEKELVGPEIATLSHFDDRAWMTWRPGEEAFEYL</sequence>
<comment type="caution">
    <text evidence="1">The sequence shown here is derived from an EMBL/GenBank/DDBJ whole genome shotgun (WGS) entry which is preliminary data.</text>
</comment>
<organism evidence="1 2">
    <name type="scientific">Jiangella ureilytica</name>
    <dbReference type="NCBI Taxonomy" id="2530374"/>
    <lineage>
        <taxon>Bacteria</taxon>
        <taxon>Bacillati</taxon>
        <taxon>Actinomycetota</taxon>
        <taxon>Actinomycetes</taxon>
        <taxon>Jiangellales</taxon>
        <taxon>Jiangellaceae</taxon>
        <taxon>Jiangella</taxon>
    </lineage>
</organism>
<protein>
    <submittedName>
        <fullName evidence="1">Uncharacterized protein</fullName>
    </submittedName>
</protein>
<reference evidence="1 2" key="1">
    <citation type="submission" date="2019-02" db="EMBL/GenBank/DDBJ databases">
        <title>Draft genome sequences of novel Actinobacteria.</title>
        <authorList>
            <person name="Sahin N."/>
            <person name="Ay H."/>
            <person name="Saygin H."/>
        </authorList>
    </citation>
    <scope>NUCLEOTIDE SEQUENCE [LARGE SCALE GENOMIC DNA]</scope>
    <source>
        <strain evidence="1 2">KC603</strain>
    </source>
</reference>
<name>A0A4R4R9C9_9ACTN</name>
<accession>A0A4R4R9C9</accession>
<dbReference type="AlphaFoldDB" id="A0A4R4R9C9"/>